<dbReference type="EnsemblMetazoa" id="XM_022788061">
    <property type="protein sequence ID" value="XP_022643796"/>
    <property type="gene ID" value="LOC111243043"/>
</dbReference>
<dbReference type="GeneID" id="111243043"/>
<dbReference type="Gene3D" id="3.80.10.10">
    <property type="entry name" value="Ribonuclease Inhibitor"/>
    <property type="match status" value="1"/>
</dbReference>
<evidence type="ECO:0000256" key="1">
    <source>
        <dbReference type="ARBA" id="ARBA00022614"/>
    </source>
</evidence>
<dbReference type="AlphaFoldDB" id="A0A7M7JAR6"/>
<dbReference type="KEGG" id="vde:111243043"/>
<dbReference type="RefSeq" id="XP_022643796.1">
    <property type="nucleotide sequence ID" value="XM_022788061.1"/>
</dbReference>
<dbReference type="PANTHER" id="PTHR48051:SF1">
    <property type="entry name" value="RAS SUPPRESSOR PROTEIN 1"/>
    <property type="match status" value="1"/>
</dbReference>
<keyword evidence="4" id="KW-1185">Reference proteome</keyword>
<sequence>MAIIMSLQDTISSAEKDVVRVVLRCNDATENQKLDLSSCFLASFPDAVFMLMRNTQLESLDLSQNVLRKITPKLPQKFSYINSLNLSSNRLCALPDETSALENLSRLDLSKNEFMSIPWCIYRMPQLRFLDLSNNYIADVELDRLKQLNCEIRLNDNPLNEDCCKRLAKENLPSISYTPFRKNE</sequence>
<dbReference type="PROSITE" id="PS51450">
    <property type="entry name" value="LRR"/>
    <property type="match status" value="2"/>
</dbReference>
<dbReference type="OMA" id="SECELMY"/>
<dbReference type="PANTHER" id="PTHR48051">
    <property type="match status" value="1"/>
</dbReference>
<dbReference type="RefSeq" id="XP_022643795.1">
    <property type="nucleotide sequence ID" value="XM_022788060.1"/>
</dbReference>
<dbReference type="SUPFAM" id="SSF52075">
    <property type="entry name" value="Outer arm dynein light chain 1"/>
    <property type="match status" value="1"/>
</dbReference>
<accession>A0A7M7JAR6</accession>
<keyword evidence="2" id="KW-0677">Repeat</keyword>
<name>A0A7M7JAR6_VARDE</name>
<organism evidence="3 4">
    <name type="scientific">Varroa destructor</name>
    <name type="common">Honeybee mite</name>
    <dbReference type="NCBI Taxonomy" id="109461"/>
    <lineage>
        <taxon>Eukaryota</taxon>
        <taxon>Metazoa</taxon>
        <taxon>Ecdysozoa</taxon>
        <taxon>Arthropoda</taxon>
        <taxon>Chelicerata</taxon>
        <taxon>Arachnida</taxon>
        <taxon>Acari</taxon>
        <taxon>Parasitiformes</taxon>
        <taxon>Mesostigmata</taxon>
        <taxon>Gamasina</taxon>
        <taxon>Dermanyssoidea</taxon>
        <taxon>Varroidae</taxon>
        <taxon>Varroa</taxon>
    </lineage>
</organism>
<dbReference type="InterPro" id="IPR050216">
    <property type="entry name" value="LRR_domain-containing"/>
</dbReference>
<reference evidence="3" key="1">
    <citation type="submission" date="2021-01" db="UniProtKB">
        <authorList>
            <consortium name="EnsemblMetazoa"/>
        </authorList>
    </citation>
    <scope>IDENTIFICATION</scope>
</reference>
<dbReference type="GO" id="GO:0005737">
    <property type="term" value="C:cytoplasm"/>
    <property type="evidence" value="ECO:0007669"/>
    <property type="project" value="TreeGrafter"/>
</dbReference>
<protein>
    <submittedName>
        <fullName evidence="3">Uncharacterized protein</fullName>
    </submittedName>
</protein>
<dbReference type="InterPro" id="IPR001611">
    <property type="entry name" value="Leu-rich_rpt"/>
</dbReference>
<proteinExistence type="predicted"/>
<evidence type="ECO:0000256" key="2">
    <source>
        <dbReference type="ARBA" id="ARBA00022737"/>
    </source>
</evidence>
<dbReference type="PRINTS" id="PR00019">
    <property type="entry name" value="LEURICHRPT"/>
</dbReference>
<evidence type="ECO:0000313" key="3">
    <source>
        <dbReference type="EnsemblMetazoa" id="XP_022643796"/>
    </source>
</evidence>
<dbReference type="InParanoid" id="A0A7M7JAR6"/>
<evidence type="ECO:0000313" key="4">
    <source>
        <dbReference type="Proteomes" id="UP000594260"/>
    </source>
</evidence>
<keyword evidence="1" id="KW-0433">Leucine-rich repeat</keyword>
<dbReference type="Pfam" id="PF13855">
    <property type="entry name" value="LRR_8"/>
    <property type="match status" value="1"/>
</dbReference>
<dbReference type="EnsemblMetazoa" id="XM_022788060">
    <property type="protein sequence ID" value="XP_022643795"/>
    <property type="gene ID" value="LOC111243043"/>
</dbReference>
<dbReference type="InterPro" id="IPR032675">
    <property type="entry name" value="LRR_dom_sf"/>
</dbReference>
<dbReference type="OrthoDB" id="1060944at2759"/>
<dbReference type="Proteomes" id="UP000594260">
    <property type="component" value="Unplaced"/>
</dbReference>